<comment type="caution">
    <text evidence="15">The sequence shown here is derived from an EMBL/GenBank/DDBJ whole genome shotgun (WGS) entry which is preliminary data.</text>
</comment>
<dbReference type="SMART" id="SM01124">
    <property type="entry name" value="DBR1"/>
    <property type="match status" value="1"/>
</dbReference>
<evidence type="ECO:0000256" key="13">
    <source>
        <dbReference type="SAM" id="MobiDB-lite"/>
    </source>
</evidence>
<evidence type="ECO:0000256" key="8">
    <source>
        <dbReference type="ARBA" id="ARBA00022801"/>
    </source>
</evidence>
<dbReference type="InterPro" id="IPR041816">
    <property type="entry name" value="Dbr1_N"/>
</dbReference>
<keyword evidence="11" id="KW-0464">Manganese</keyword>
<keyword evidence="7" id="KW-0479">Metal-binding</keyword>
<feature type="domain" description="Lariat debranching enzyme C-terminal" evidence="14">
    <location>
        <begin position="305"/>
        <end position="451"/>
    </location>
</feature>
<dbReference type="AlphaFoldDB" id="A0A4Y7T975"/>
<evidence type="ECO:0000259" key="14">
    <source>
        <dbReference type="SMART" id="SM01124"/>
    </source>
</evidence>
<keyword evidence="16" id="KW-1185">Reference proteome</keyword>
<reference evidence="15 16" key="1">
    <citation type="journal article" date="2019" name="Nat. Ecol. Evol.">
        <title>Megaphylogeny resolves global patterns of mushroom evolution.</title>
        <authorList>
            <person name="Varga T."/>
            <person name="Krizsan K."/>
            <person name="Foldi C."/>
            <person name="Dima B."/>
            <person name="Sanchez-Garcia M."/>
            <person name="Sanchez-Ramirez S."/>
            <person name="Szollosi G.J."/>
            <person name="Szarkandi J.G."/>
            <person name="Papp V."/>
            <person name="Albert L."/>
            <person name="Andreopoulos W."/>
            <person name="Angelini C."/>
            <person name="Antonin V."/>
            <person name="Barry K.W."/>
            <person name="Bougher N.L."/>
            <person name="Buchanan P."/>
            <person name="Buyck B."/>
            <person name="Bense V."/>
            <person name="Catcheside P."/>
            <person name="Chovatia M."/>
            <person name="Cooper J."/>
            <person name="Damon W."/>
            <person name="Desjardin D."/>
            <person name="Finy P."/>
            <person name="Geml J."/>
            <person name="Haridas S."/>
            <person name="Hughes K."/>
            <person name="Justo A."/>
            <person name="Karasinski D."/>
            <person name="Kautmanova I."/>
            <person name="Kiss B."/>
            <person name="Kocsube S."/>
            <person name="Kotiranta H."/>
            <person name="LaButti K.M."/>
            <person name="Lechner B.E."/>
            <person name="Liimatainen K."/>
            <person name="Lipzen A."/>
            <person name="Lukacs Z."/>
            <person name="Mihaltcheva S."/>
            <person name="Morgado L.N."/>
            <person name="Niskanen T."/>
            <person name="Noordeloos M.E."/>
            <person name="Ohm R.A."/>
            <person name="Ortiz-Santana B."/>
            <person name="Ovrebo C."/>
            <person name="Racz N."/>
            <person name="Riley R."/>
            <person name="Savchenko A."/>
            <person name="Shiryaev A."/>
            <person name="Soop K."/>
            <person name="Spirin V."/>
            <person name="Szebenyi C."/>
            <person name="Tomsovsky M."/>
            <person name="Tulloss R.E."/>
            <person name="Uehling J."/>
            <person name="Grigoriev I.V."/>
            <person name="Vagvolgyi C."/>
            <person name="Papp T."/>
            <person name="Martin F.M."/>
            <person name="Miettinen O."/>
            <person name="Hibbett D.S."/>
            <person name="Nagy L.G."/>
        </authorList>
    </citation>
    <scope>NUCLEOTIDE SEQUENCE [LARGE SCALE GENOMIC DNA]</scope>
    <source>
        <strain evidence="15 16">FP101781</strain>
    </source>
</reference>
<dbReference type="GO" id="GO:0046872">
    <property type="term" value="F:metal ion binding"/>
    <property type="evidence" value="ECO:0007669"/>
    <property type="project" value="UniProtKB-KW"/>
</dbReference>
<gene>
    <name evidence="15" type="ORF">FA13DRAFT_529066</name>
</gene>
<proteinExistence type="inferred from homology"/>
<evidence type="ECO:0000313" key="15">
    <source>
        <dbReference type="EMBL" id="TEB30713.1"/>
    </source>
</evidence>
<dbReference type="FunFam" id="3.60.21.10:FF:000035">
    <property type="entry name" value="Lariat debranching enzyme"/>
    <property type="match status" value="1"/>
</dbReference>
<keyword evidence="6" id="KW-0507">mRNA processing</keyword>
<name>A0A4Y7T975_COPMI</name>
<dbReference type="Pfam" id="PF05011">
    <property type="entry name" value="DBR1"/>
    <property type="match status" value="1"/>
</dbReference>
<evidence type="ECO:0000313" key="16">
    <source>
        <dbReference type="Proteomes" id="UP000298030"/>
    </source>
</evidence>
<dbReference type="InterPro" id="IPR007708">
    <property type="entry name" value="DBR1_C"/>
</dbReference>
<keyword evidence="10" id="KW-0408">Iron</keyword>
<accession>A0A4Y7T975</accession>
<comment type="subcellular location">
    <subcellularLocation>
        <location evidence="4">Nucleus</location>
    </subcellularLocation>
</comment>
<dbReference type="PANTHER" id="PTHR12849:SF0">
    <property type="entry name" value="LARIAT DEBRANCHING ENZYME"/>
    <property type="match status" value="1"/>
</dbReference>
<keyword evidence="9" id="KW-0862">Zinc</keyword>
<dbReference type="OrthoDB" id="407609at2759"/>
<dbReference type="CDD" id="cd00844">
    <property type="entry name" value="MPP_Dbr1_N"/>
    <property type="match status" value="1"/>
</dbReference>
<evidence type="ECO:0000256" key="3">
    <source>
        <dbReference type="ARBA" id="ARBA00001954"/>
    </source>
</evidence>
<feature type="compositionally biased region" description="Pro residues" evidence="13">
    <location>
        <begin position="246"/>
        <end position="257"/>
    </location>
</feature>
<sequence>MKIAIEGCCHGQLDAIYSQIATLEARNNYKVDLLLICGDFQAVRNWRDLACMAVPDKYKELADFHKYYTGEKAAPIPTIVIGGNHEASNYMWELYHGGWLAPNIYFLGHAGVVQANGLRIAGVSGIFKGHDFRHGHHEKLPYDHSAMRSIYHVREYDIRRLSLLSSPNIFLSHDWPQSIEHHGNLQDLLRRKRFLEPDVRTGKLGSPPLMGLLQNLKPQWWFAAHLHARFEAAFNHTPDIPIQVPQAPPPPPPPQPIDNPDEIVIEDDEFDDFATTASAVPHTPPREAPPANPDEIQLEDEDVEAPPQAPAQPIITQFLALDKCLPKRQFLEVIDVETPLSPPNSNVSLSFDPEWLAISKAFQPWFSTTKLQRAFPDEAEARAMIAKELEWVDANVKKSEEGVIPVDDWQTFVVTAPGPGSEGADKFKQPELYPNPQTAAFCKMLDIPDKISS</sequence>
<evidence type="ECO:0000256" key="4">
    <source>
        <dbReference type="ARBA" id="ARBA00004123"/>
    </source>
</evidence>
<evidence type="ECO:0000256" key="1">
    <source>
        <dbReference type="ARBA" id="ARBA00001936"/>
    </source>
</evidence>
<comment type="cofactor">
    <cofactor evidence="1">
        <name>Mn(2+)</name>
        <dbReference type="ChEBI" id="CHEBI:29035"/>
    </cofactor>
</comment>
<dbReference type="STRING" id="71717.A0A4Y7T975"/>
<dbReference type="Pfam" id="PF00149">
    <property type="entry name" value="Metallophos"/>
    <property type="match status" value="1"/>
</dbReference>
<dbReference type="Proteomes" id="UP000298030">
    <property type="component" value="Unassembled WGS sequence"/>
</dbReference>
<comment type="cofactor">
    <cofactor evidence="3">
        <name>Fe(2+)</name>
        <dbReference type="ChEBI" id="CHEBI:29033"/>
    </cofactor>
</comment>
<evidence type="ECO:0000256" key="6">
    <source>
        <dbReference type="ARBA" id="ARBA00022664"/>
    </source>
</evidence>
<evidence type="ECO:0000256" key="2">
    <source>
        <dbReference type="ARBA" id="ARBA00001947"/>
    </source>
</evidence>
<dbReference type="GO" id="GO:0008419">
    <property type="term" value="F:RNA lariat debranching enzyme activity"/>
    <property type="evidence" value="ECO:0007669"/>
    <property type="project" value="UniProtKB-ARBA"/>
</dbReference>
<evidence type="ECO:0000256" key="9">
    <source>
        <dbReference type="ARBA" id="ARBA00022833"/>
    </source>
</evidence>
<dbReference type="InterPro" id="IPR029052">
    <property type="entry name" value="Metallo-depent_PP-like"/>
</dbReference>
<organism evidence="15 16">
    <name type="scientific">Coprinellus micaceus</name>
    <name type="common">Glistening ink-cap mushroom</name>
    <name type="synonym">Coprinus micaceus</name>
    <dbReference type="NCBI Taxonomy" id="71717"/>
    <lineage>
        <taxon>Eukaryota</taxon>
        <taxon>Fungi</taxon>
        <taxon>Dikarya</taxon>
        <taxon>Basidiomycota</taxon>
        <taxon>Agaricomycotina</taxon>
        <taxon>Agaricomycetes</taxon>
        <taxon>Agaricomycetidae</taxon>
        <taxon>Agaricales</taxon>
        <taxon>Agaricineae</taxon>
        <taxon>Psathyrellaceae</taxon>
        <taxon>Coprinellus</taxon>
    </lineage>
</organism>
<evidence type="ECO:0000256" key="7">
    <source>
        <dbReference type="ARBA" id="ARBA00022723"/>
    </source>
</evidence>
<dbReference type="PANTHER" id="PTHR12849">
    <property type="entry name" value="RNA LARIAT DEBRANCHING ENZYME"/>
    <property type="match status" value="1"/>
</dbReference>
<protein>
    <submittedName>
        <fullName evidence="15">DBR1-domain-containing protein</fullName>
    </submittedName>
</protein>
<keyword evidence="12" id="KW-0539">Nucleus</keyword>
<dbReference type="EMBL" id="QPFP01000022">
    <property type="protein sequence ID" value="TEB30713.1"/>
    <property type="molecule type" value="Genomic_DNA"/>
</dbReference>
<feature type="region of interest" description="Disordered" evidence="13">
    <location>
        <begin position="239"/>
        <end position="260"/>
    </location>
</feature>
<evidence type="ECO:0000256" key="11">
    <source>
        <dbReference type="ARBA" id="ARBA00023211"/>
    </source>
</evidence>
<evidence type="ECO:0000256" key="5">
    <source>
        <dbReference type="ARBA" id="ARBA00006045"/>
    </source>
</evidence>
<dbReference type="GO" id="GO:0005634">
    <property type="term" value="C:nucleus"/>
    <property type="evidence" value="ECO:0007669"/>
    <property type="project" value="UniProtKB-SubCell"/>
</dbReference>
<dbReference type="InterPro" id="IPR004843">
    <property type="entry name" value="Calcineurin-like_PHP"/>
</dbReference>
<evidence type="ECO:0000256" key="10">
    <source>
        <dbReference type="ARBA" id="ARBA00023004"/>
    </source>
</evidence>
<evidence type="ECO:0000256" key="12">
    <source>
        <dbReference type="ARBA" id="ARBA00023242"/>
    </source>
</evidence>
<dbReference type="Gene3D" id="3.60.21.10">
    <property type="match status" value="1"/>
</dbReference>
<keyword evidence="8" id="KW-0378">Hydrolase</keyword>
<comment type="similarity">
    <text evidence="5">Belongs to the lariat debranching enzyme family.</text>
</comment>
<dbReference type="GO" id="GO:0000398">
    <property type="term" value="P:mRNA splicing, via spliceosome"/>
    <property type="evidence" value="ECO:0007669"/>
    <property type="project" value="TreeGrafter"/>
</dbReference>
<comment type="cofactor">
    <cofactor evidence="2">
        <name>Zn(2+)</name>
        <dbReference type="ChEBI" id="CHEBI:29105"/>
    </cofactor>
</comment>
<dbReference type="SUPFAM" id="SSF56300">
    <property type="entry name" value="Metallo-dependent phosphatases"/>
    <property type="match status" value="1"/>
</dbReference>